<dbReference type="Pfam" id="PF01323">
    <property type="entry name" value="DSBA"/>
    <property type="match status" value="1"/>
</dbReference>
<dbReference type="GO" id="GO:0018845">
    <property type="term" value="F:2-hydroxychromene-2-carboxylate isomerase activity"/>
    <property type="evidence" value="ECO:0007669"/>
    <property type="project" value="UniProtKB-UniRule"/>
</dbReference>
<dbReference type="InterPro" id="IPR051924">
    <property type="entry name" value="GST_Kappa/NadH"/>
</dbReference>
<comment type="catalytic activity">
    <reaction evidence="1">
        <text>2-hydroxychromene-2-carboxylate = (3E)-4-(2-hydroxyphenyl)-2-oxobut-3-enoate</text>
        <dbReference type="Rhea" id="RHEA:27401"/>
        <dbReference type="ChEBI" id="CHEBI:59350"/>
        <dbReference type="ChEBI" id="CHEBI:59353"/>
        <dbReference type="EC" id="5.99.1.4"/>
    </reaction>
</comment>
<sequence length="221" mass="24342">MQADWFFDFVSPFSYLQWPQVRALHENGRVQITPRPFLFGALLDHLGSIGPAELPAKRRFTYRMASWQGQQLGRPLRFPPTHPFNPMPALRLCVAAGSGFDTIDAIFDWIWRDGHGADTVDALLPLAERLGVRDAAAALASAEVKQTLRDHYDRAIAAQVFGVPSLVAGGEVFWGNDATPLFLAWLDNPQLFASPEMQRIDALPIGIQRAAIAARAAAKAP</sequence>
<evidence type="ECO:0000256" key="1">
    <source>
        <dbReference type="PIRNR" id="PIRNR006386"/>
    </source>
</evidence>
<dbReference type="InterPro" id="IPR001853">
    <property type="entry name" value="DSBA-like_thioredoxin_dom"/>
</dbReference>
<feature type="domain" description="DSBA-like thioredoxin" evidence="3">
    <location>
        <begin position="4"/>
        <end position="182"/>
    </location>
</feature>
<dbReference type="EC" id="5.99.1.4" evidence="1"/>
<dbReference type="InterPro" id="IPR036249">
    <property type="entry name" value="Thioredoxin-like_sf"/>
</dbReference>
<feature type="active site" description="Nucleophile" evidence="2">
    <location>
        <position position="11"/>
    </location>
</feature>
<dbReference type="SUPFAM" id="SSF52833">
    <property type="entry name" value="Thioredoxin-like"/>
    <property type="match status" value="1"/>
</dbReference>
<dbReference type="GO" id="GO:0004602">
    <property type="term" value="F:glutathione peroxidase activity"/>
    <property type="evidence" value="ECO:0007669"/>
    <property type="project" value="TreeGrafter"/>
</dbReference>
<dbReference type="PANTHER" id="PTHR42943:SF2">
    <property type="entry name" value="GLUTATHIONE S-TRANSFERASE KAPPA 1"/>
    <property type="match status" value="1"/>
</dbReference>
<comment type="similarity">
    <text evidence="1">Belongs to the GST superfamily. NadH family.</text>
</comment>
<dbReference type="Proteomes" id="UP000199758">
    <property type="component" value="Unassembled WGS sequence"/>
</dbReference>
<dbReference type="RefSeq" id="WP_072892951.1">
    <property type="nucleotide sequence ID" value="NZ_FQWZ01000001.1"/>
</dbReference>
<dbReference type="PANTHER" id="PTHR42943">
    <property type="entry name" value="GLUTATHIONE S-TRANSFERASE KAPPA"/>
    <property type="match status" value="1"/>
</dbReference>
<proteinExistence type="inferred from homology"/>
<accession>A0A1M5JZX6</accession>
<dbReference type="GO" id="GO:0004364">
    <property type="term" value="F:glutathione transferase activity"/>
    <property type="evidence" value="ECO:0007669"/>
    <property type="project" value="TreeGrafter"/>
</dbReference>
<reference evidence="4 5" key="1">
    <citation type="submission" date="2016-11" db="EMBL/GenBank/DDBJ databases">
        <authorList>
            <person name="Jaros S."/>
            <person name="Januszkiewicz K."/>
            <person name="Wedrychowicz H."/>
        </authorList>
    </citation>
    <scope>NUCLEOTIDE SEQUENCE [LARGE SCALE GENOMIC DNA]</scope>
    <source>
        <strain evidence="4 5">CGMCC 1.7049</strain>
    </source>
</reference>
<evidence type="ECO:0000259" key="3">
    <source>
        <dbReference type="Pfam" id="PF01323"/>
    </source>
</evidence>
<dbReference type="Gene3D" id="3.40.30.10">
    <property type="entry name" value="Glutaredoxin"/>
    <property type="match status" value="1"/>
</dbReference>
<dbReference type="GO" id="GO:0006749">
    <property type="term" value="P:glutathione metabolic process"/>
    <property type="evidence" value="ECO:0007669"/>
    <property type="project" value="TreeGrafter"/>
</dbReference>
<name>A0A1M5JZX6_9GAMM</name>
<dbReference type="OrthoDB" id="5244108at2"/>
<dbReference type="PIRSF" id="PIRSF006386">
    <property type="entry name" value="HCCAis_GSTk"/>
    <property type="match status" value="1"/>
</dbReference>
<evidence type="ECO:0000256" key="2">
    <source>
        <dbReference type="PIRSR" id="PIRSR006386-1"/>
    </source>
</evidence>
<keyword evidence="1 4" id="KW-0413">Isomerase</keyword>
<dbReference type="STRING" id="490188.SAMN04488068_0293"/>
<dbReference type="InterPro" id="IPR014440">
    <property type="entry name" value="HCCAis_GSTk"/>
</dbReference>
<evidence type="ECO:0000313" key="4">
    <source>
        <dbReference type="EMBL" id="SHG46106.1"/>
    </source>
</evidence>
<dbReference type="AlphaFoldDB" id="A0A1M5JZX6"/>
<gene>
    <name evidence="4" type="ORF">SAMN04488068_0293</name>
</gene>
<dbReference type="EMBL" id="FQWZ01000001">
    <property type="protein sequence ID" value="SHG46106.1"/>
    <property type="molecule type" value="Genomic_DNA"/>
</dbReference>
<organism evidence="4 5">
    <name type="scientific">Hydrocarboniphaga daqingensis</name>
    <dbReference type="NCBI Taxonomy" id="490188"/>
    <lineage>
        <taxon>Bacteria</taxon>
        <taxon>Pseudomonadati</taxon>
        <taxon>Pseudomonadota</taxon>
        <taxon>Gammaproteobacteria</taxon>
        <taxon>Nevskiales</taxon>
        <taxon>Nevskiaceae</taxon>
        <taxon>Hydrocarboniphaga</taxon>
    </lineage>
</organism>
<protein>
    <recommendedName>
        <fullName evidence="1">2-hydroxychromene-2-carboxylate isomerase</fullName>
        <ecNumber evidence="1">5.99.1.4</ecNumber>
    </recommendedName>
</protein>
<evidence type="ECO:0000313" key="5">
    <source>
        <dbReference type="Proteomes" id="UP000199758"/>
    </source>
</evidence>
<keyword evidence="5" id="KW-1185">Reference proteome</keyword>